<dbReference type="EMBL" id="WJQU01000004">
    <property type="protein sequence ID" value="KAJ6635821.1"/>
    <property type="molecule type" value="Genomic_DNA"/>
</dbReference>
<feature type="domain" description="Centromere protein J C-terminal" evidence="4">
    <location>
        <begin position="827"/>
        <end position="853"/>
    </location>
</feature>
<sequence length="868" mass="100223">MDKSPEEILKRLEELRHWQGLQQEKLLTKQLSHSQLCSMEQQKLCEMFGMSITSTVVNSNLSEQQSQTSFEGSVDEQESHELDGDQFDVVASIPSTPQKPFRVETPINNFSLEELESFDKEHQSPLNPDVESKPKRSFLKRGQGLAARFKIHPDSLRIQNVPKYKFANAHKNSKFFRDNQQHSEVKPKSKQFASDFKLVHSSASKHEVMTLPKPQVKFIDEIRSEAFNDGFEQRPSTSKHLAPSSPLVTWSKVLESQPKNGDNVSENVCNTPTIAQQLQKQHQDHRDLQIFELLEQNLNNSSLLQNSDAMKQLLQYLLANPTNSPLQQSRARQELQFDKSSYISNTSKSQDVATIENETLASRDIKELVGSKTSTPLTKTPFEVFKTNLLVESDFTLDDQHQENNSMKVRNEELKQRLTELQNEIQLFQHQNSVLTKSLREHEVEKLLWEEQKNEMIEKLEDERIRQEVAFHDERMKLVDEQKKLDKRMKELRAPNRKDKEEMAKLKQENADLQKELASKDQKHISAQARLRAQIRNMEKDLKELSLEIDNLRKENKKIDSENVRLRRQNNNKMLNEINKNIAKLAPKVETESVEQKSSTKSKSVLKERPSENRPKAVPSLVRVQEVSKADESTDESESDGSSSSSSIKRSTYFKEVCESKTQKISTPSDDVPTLESNSSQNLKREIVNSDGSRDIWYPNGNLKKISADEMVIRMLYFNKDVKETNIHEGTVKYYYADANTWQTTYLDGLEIWEFPNGRNEHHYKDGRVESHHPDGSICTTNPNDMETAEEWKYLNGTTFVIKRNGDKYLNLPNGQREVTTKSHIRREYPDGTVKIKYPDGSLETRYSNGRIRLRDAAGTLIRDSETN</sequence>
<dbReference type="FunFam" id="2.60.450.20:FF:000002">
    <property type="entry name" value="Spindle assembly abnormal 4"/>
    <property type="match status" value="1"/>
</dbReference>
<dbReference type="GO" id="GO:0005813">
    <property type="term" value="C:centrosome"/>
    <property type="evidence" value="ECO:0007669"/>
    <property type="project" value="TreeGrafter"/>
</dbReference>
<dbReference type="Pfam" id="PF07202">
    <property type="entry name" value="Tcp10_C"/>
    <property type="match status" value="2"/>
</dbReference>
<feature type="compositionally biased region" description="Basic and acidic residues" evidence="3">
    <location>
        <begin position="605"/>
        <end position="615"/>
    </location>
</feature>
<keyword evidence="6" id="KW-1185">Reference proteome</keyword>
<dbReference type="InterPro" id="IPR009852">
    <property type="entry name" value="CENPJ_C_dom"/>
</dbReference>
<feature type="region of interest" description="Disordered" evidence="3">
    <location>
        <begin position="588"/>
        <end position="648"/>
    </location>
</feature>
<feature type="region of interest" description="Disordered" evidence="3">
    <location>
        <begin position="118"/>
        <end position="137"/>
    </location>
</feature>
<feature type="coiled-coil region" evidence="2">
    <location>
        <begin position="397"/>
        <end position="572"/>
    </location>
</feature>
<keyword evidence="2" id="KW-0175">Coiled coil</keyword>
<evidence type="ECO:0000313" key="6">
    <source>
        <dbReference type="Proteomes" id="UP001151699"/>
    </source>
</evidence>
<dbReference type="InterPro" id="IPR047002">
    <property type="entry name" value="Tcp10_C_sf"/>
</dbReference>
<dbReference type="GO" id="GO:0060271">
    <property type="term" value="P:cilium assembly"/>
    <property type="evidence" value="ECO:0007669"/>
    <property type="project" value="TreeGrafter"/>
</dbReference>
<proteinExistence type="inferred from homology"/>
<feature type="compositionally biased region" description="Polar residues" evidence="3">
    <location>
        <begin position="663"/>
        <end position="682"/>
    </location>
</feature>
<comment type="caution">
    <text evidence="5">The sequence shown here is derived from an EMBL/GenBank/DDBJ whole genome shotgun (WGS) entry which is preliminary data.</text>
</comment>
<dbReference type="Proteomes" id="UP001151699">
    <property type="component" value="Chromosome C"/>
</dbReference>
<feature type="region of interest" description="Disordered" evidence="3">
    <location>
        <begin position="63"/>
        <end position="82"/>
    </location>
</feature>
<dbReference type="PANTHER" id="PTHR10331">
    <property type="entry name" value="T COMPLEX PROTEIN 10"/>
    <property type="match status" value="1"/>
</dbReference>
<evidence type="ECO:0000256" key="1">
    <source>
        <dbReference type="ARBA" id="ARBA00005627"/>
    </source>
</evidence>
<feature type="region of interest" description="Disordered" evidence="3">
    <location>
        <begin position="660"/>
        <end position="686"/>
    </location>
</feature>
<name>A0A9Q0MQ37_9DIPT</name>
<dbReference type="Gene3D" id="2.60.450.20">
    <property type="match status" value="1"/>
</dbReference>
<dbReference type="GO" id="GO:0005814">
    <property type="term" value="C:centriole"/>
    <property type="evidence" value="ECO:0007669"/>
    <property type="project" value="TreeGrafter"/>
</dbReference>
<dbReference type="PANTHER" id="PTHR10331:SF6">
    <property type="entry name" value="SPINDLE ASSEMBLY ABNORMAL 4"/>
    <property type="match status" value="1"/>
</dbReference>
<organism evidence="5 6">
    <name type="scientific">Pseudolycoriella hygida</name>
    <dbReference type="NCBI Taxonomy" id="35572"/>
    <lineage>
        <taxon>Eukaryota</taxon>
        <taxon>Metazoa</taxon>
        <taxon>Ecdysozoa</taxon>
        <taxon>Arthropoda</taxon>
        <taxon>Hexapoda</taxon>
        <taxon>Insecta</taxon>
        <taxon>Pterygota</taxon>
        <taxon>Neoptera</taxon>
        <taxon>Endopterygota</taxon>
        <taxon>Diptera</taxon>
        <taxon>Nematocera</taxon>
        <taxon>Sciaroidea</taxon>
        <taxon>Sciaridae</taxon>
        <taxon>Pseudolycoriella</taxon>
    </lineage>
</organism>
<accession>A0A9Q0MQ37</accession>
<dbReference type="GO" id="GO:0015631">
    <property type="term" value="F:tubulin binding"/>
    <property type="evidence" value="ECO:0007669"/>
    <property type="project" value="TreeGrafter"/>
</dbReference>
<evidence type="ECO:0000259" key="4">
    <source>
        <dbReference type="Pfam" id="PF07202"/>
    </source>
</evidence>
<dbReference type="AlphaFoldDB" id="A0A9Q0MQ37"/>
<gene>
    <name evidence="5" type="primary">Cenpj</name>
    <name evidence="5" type="ORF">Bhyg_14407</name>
</gene>
<reference evidence="5" key="1">
    <citation type="submission" date="2022-07" db="EMBL/GenBank/DDBJ databases">
        <authorList>
            <person name="Trinca V."/>
            <person name="Uliana J.V.C."/>
            <person name="Torres T.T."/>
            <person name="Ward R.J."/>
            <person name="Monesi N."/>
        </authorList>
    </citation>
    <scope>NUCLEOTIDE SEQUENCE</scope>
    <source>
        <strain evidence="5">HSMRA1968</strain>
        <tissue evidence="5">Whole embryos</tissue>
    </source>
</reference>
<evidence type="ECO:0000256" key="2">
    <source>
        <dbReference type="SAM" id="Coils"/>
    </source>
</evidence>
<dbReference type="OrthoDB" id="10252174at2759"/>
<comment type="similarity">
    <text evidence="1">Belongs to the TCP10 family.</text>
</comment>
<evidence type="ECO:0000256" key="3">
    <source>
        <dbReference type="SAM" id="MobiDB-lite"/>
    </source>
</evidence>
<dbReference type="InterPro" id="IPR026581">
    <property type="entry name" value="TCP10L/CENPJ"/>
</dbReference>
<dbReference type="GO" id="GO:0061511">
    <property type="term" value="P:centriole elongation"/>
    <property type="evidence" value="ECO:0007669"/>
    <property type="project" value="TreeGrafter"/>
</dbReference>
<evidence type="ECO:0000313" key="5">
    <source>
        <dbReference type="EMBL" id="KAJ6635821.1"/>
    </source>
</evidence>
<feature type="domain" description="Centromere protein J C-terminal" evidence="4">
    <location>
        <begin position="748"/>
        <end position="777"/>
    </location>
</feature>
<protein>
    <submittedName>
        <fullName evidence="5">Centromere protein J</fullName>
    </submittedName>
</protein>